<evidence type="ECO:0000256" key="3">
    <source>
        <dbReference type="ARBA" id="ARBA00022694"/>
    </source>
</evidence>
<evidence type="ECO:0000313" key="10">
    <source>
        <dbReference type="Proteomes" id="UP001497600"/>
    </source>
</evidence>
<dbReference type="InterPro" id="IPR017861">
    <property type="entry name" value="KAE1/TsaD"/>
</dbReference>
<evidence type="ECO:0000259" key="8">
    <source>
        <dbReference type="Pfam" id="PF00814"/>
    </source>
</evidence>
<comment type="function">
    <text evidence="7">Required for the formation of a threonylcarbamoyl group on adenosine at position 37 (t(6)A37) in mitochondrial tRNAs that read codons beginning with adenine. Probably involved in the transfer of the threonylcarbamoyl moiety of threonylcarbamoyl-AMP (TC-AMP) to the N6 group of A37. Involved in mitochondrial genome maintenance.</text>
</comment>
<dbReference type="PANTHER" id="PTHR11735:SF6">
    <property type="entry name" value="TRNA N6-ADENOSINE THREONYLCARBAMOYLTRANSFERASE, MITOCHONDRIAL"/>
    <property type="match status" value="1"/>
</dbReference>
<evidence type="ECO:0000256" key="2">
    <source>
        <dbReference type="ARBA" id="ARBA00022679"/>
    </source>
</evidence>
<comment type="catalytic activity">
    <reaction evidence="6 7">
        <text>L-threonylcarbamoyladenylate + adenosine(37) in tRNA = N(6)-L-threonylcarbamoyladenosine(37) in tRNA + AMP + H(+)</text>
        <dbReference type="Rhea" id="RHEA:37059"/>
        <dbReference type="Rhea" id="RHEA-COMP:10162"/>
        <dbReference type="Rhea" id="RHEA-COMP:10163"/>
        <dbReference type="ChEBI" id="CHEBI:15378"/>
        <dbReference type="ChEBI" id="CHEBI:73682"/>
        <dbReference type="ChEBI" id="CHEBI:74411"/>
        <dbReference type="ChEBI" id="CHEBI:74418"/>
        <dbReference type="ChEBI" id="CHEBI:456215"/>
        <dbReference type="EC" id="2.3.1.234"/>
    </reaction>
</comment>
<evidence type="ECO:0000256" key="5">
    <source>
        <dbReference type="ARBA" id="ARBA00023315"/>
    </source>
</evidence>
<comment type="similarity">
    <text evidence="7">Belongs to the KAE1 / TsaD family.</text>
</comment>
<keyword evidence="5 7" id="KW-0012">Acyltransferase</keyword>
<evidence type="ECO:0000256" key="7">
    <source>
        <dbReference type="HAMAP-Rule" id="MF_03179"/>
    </source>
</evidence>
<dbReference type="InterPro" id="IPR000905">
    <property type="entry name" value="Gcp-like_dom"/>
</dbReference>
<comment type="subcellular location">
    <subcellularLocation>
        <location evidence="7">Mitochondrion</location>
    </subcellularLocation>
</comment>
<dbReference type="EMBL" id="OZ004260">
    <property type="protein sequence ID" value="CAK7922135.1"/>
    <property type="molecule type" value="Genomic_DNA"/>
</dbReference>
<evidence type="ECO:0000313" key="9">
    <source>
        <dbReference type="EMBL" id="CAK7922135.1"/>
    </source>
</evidence>
<sequence length="439" mass="48644">MSLYNIGKRVLYRGFPNKSSMPIRHYKVLSIETSCDDTCIALLEKNDSKAPPKIIDQVKSTLNSVATGGIIPTDALRFHQTTLASLIETLLKKHNCRPDLICCTRGPGMAGSLSAGLQLSKGLAVAWGVPLIGVHHMLGHILVATLPKSEQPDLTAPQYPFLSLLCSGGHTMLVLSKSITDHEIIANTADIAVGDSLDKCARELGLKGVMLGRELESYVNSIKQSTIQKFDTMETKESNLNSFKYKLGLPLKGPRREKYPKDIVFAFAGFLSSIQSYKKDKGGLNVVLDQETREFISYKLQEHVFDHIIDRMNLAFTKHGSNKRKYEHADGKFLGVKDLIFSGGVASNQRLREKLATRLQFQDNDGEVTDLNLHFPDLSLCTDNAVMIGVAGIEIFESLRIKSDLGVCPIPKWPMDSLLDVEGWVNVTPEEYNQVIQNK</sequence>
<reference evidence="9 10" key="1">
    <citation type="submission" date="2024-01" db="EMBL/GenBank/DDBJ databases">
        <authorList>
            <consortium name="Genoscope - CEA"/>
            <person name="William W."/>
        </authorList>
    </citation>
    <scope>NUCLEOTIDE SEQUENCE [LARGE SCALE GENOMIC DNA]</scope>
    <source>
        <strain evidence="9 10">29B2s-10</strain>
    </source>
</reference>
<keyword evidence="2 7" id="KW-0808">Transferase</keyword>
<protein>
    <recommendedName>
        <fullName evidence="1">N(6)-L-threonylcarbamoyladenine synthase</fullName>
        <ecNumber evidence="1">2.3.1.234</ecNumber>
    </recommendedName>
</protein>
<dbReference type="EC" id="2.3.1.234" evidence="1"/>
<dbReference type="Proteomes" id="UP001497600">
    <property type="component" value="Chromosome H"/>
</dbReference>
<dbReference type="Gene3D" id="3.30.420.40">
    <property type="match status" value="3"/>
</dbReference>
<dbReference type="InterPro" id="IPR022450">
    <property type="entry name" value="TsaD"/>
</dbReference>
<dbReference type="SUPFAM" id="SSF53067">
    <property type="entry name" value="Actin-like ATPase domain"/>
    <property type="match status" value="2"/>
</dbReference>
<name>A0ABP0EQ35_9ASCO</name>
<gene>
    <name evidence="7 9" type="primary">QRI7</name>
    <name evidence="9" type="ORF">CAAN4_H23112</name>
</gene>
<evidence type="ECO:0000256" key="6">
    <source>
        <dbReference type="ARBA" id="ARBA00048117"/>
    </source>
</evidence>
<dbReference type="HAMAP" id="MF_01445">
    <property type="entry name" value="TsaD"/>
    <property type="match status" value="1"/>
</dbReference>
<dbReference type="Pfam" id="PF00814">
    <property type="entry name" value="TsaD"/>
    <property type="match status" value="1"/>
</dbReference>
<dbReference type="PROSITE" id="PS01016">
    <property type="entry name" value="GLYCOPROTEASE"/>
    <property type="match status" value="1"/>
</dbReference>
<dbReference type="PANTHER" id="PTHR11735">
    <property type="entry name" value="TRNA N6-ADENOSINE THREONYLCARBAMOYLTRANSFERASE"/>
    <property type="match status" value="1"/>
</dbReference>
<dbReference type="InterPro" id="IPR043129">
    <property type="entry name" value="ATPase_NBD"/>
</dbReference>
<keyword evidence="4 7" id="KW-0479">Metal-binding</keyword>
<comment type="cofactor">
    <cofactor evidence="7">
        <name>a divalent metal cation</name>
        <dbReference type="ChEBI" id="CHEBI:60240"/>
    </cofactor>
    <text evidence="7">Binds 1 divalent metal cation per subunit.</text>
</comment>
<feature type="domain" description="Gcp-like" evidence="8">
    <location>
        <begin position="65"/>
        <end position="389"/>
    </location>
</feature>
<organism evidence="9 10">
    <name type="scientific">[Candida] anglica</name>
    <dbReference type="NCBI Taxonomy" id="148631"/>
    <lineage>
        <taxon>Eukaryota</taxon>
        <taxon>Fungi</taxon>
        <taxon>Dikarya</taxon>
        <taxon>Ascomycota</taxon>
        <taxon>Saccharomycotina</taxon>
        <taxon>Pichiomycetes</taxon>
        <taxon>Debaryomycetaceae</taxon>
        <taxon>Kurtzmaniella</taxon>
    </lineage>
</organism>
<dbReference type="PRINTS" id="PR00789">
    <property type="entry name" value="OSIALOPTASE"/>
</dbReference>
<comment type="subunit">
    <text evidence="7">Homodimer.</text>
</comment>
<dbReference type="InterPro" id="IPR017860">
    <property type="entry name" value="Peptidase_M22_CS"/>
</dbReference>
<proteinExistence type="inferred from homology"/>
<dbReference type="NCBIfam" id="TIGR00329">
    <property type="entry name" value="gcp_kae1"/>
    <property type="match status" value="1"/>
</dbReference>
<keyword evidence="3 7" id="KW-0819">tRNA processing</keyword>
<accession>A0ABP0EQ35</accession>
<keyword evidence="7" id="KW-0496">Mitochondrion</keyword>
<keyword evidence="10" id="KW-1185">Reference proteome</keyword>
<evidence type="ECO:0000256" key="4">
    <source>
        <dbReference type="ARBA" id="ARBA00022723"/>
    </source>
</evidence>
<evidence type="ECO:0000256" key="1">
    <source>
        <dbReference type="ARBA" id="ARBA00012156"/>
    </source>
</evidence>